<evidence type="ECO:0000256" key="10">
    <source>
        <dbReference type="ARBA" id="ARBA00023004"/>
    </source>
</evidence>
<evidence type="ECO:0000256" key="13">
    <source>
        <dbReference type="PIRSR" id="PIRSR602401-1"/>
    </source>
</evidence>
<keyword evidence="12" id="KW-0472">Membrane</keyword>
<dbReference type="GO" id="GO:0016020">
    <property type="term" value="C:membrane"/>
    <property type="evidence" value="ECO:0007669"/>
    <property type="project" value="UniProtKB-SubCell"/>
</dbReference>
<evidence type="ECO:0000313" key="16">
    <source>
        <dbReference type="EMBL" id="THH28527.1"/>
    </source>
</evidence>
<comment type="cofactor">
    <cofactor evidence="1 13">
        <name>heme</name>
        <dbReference type="ChEBI" id="CHEBI:30413"/>
    </cofactor>
</comment>
<dbReference type="Gene3D" id="1.10.630.10">
    <property type="entry name" value="Cytochrome P450"/>
    <property type="match status" value="1"/>
</dbReference>
<keyword evidence="17" id="KW-1185">Reference proteome</keyword>
<dbReference type="PRINTS" id="PR00463">
    <property type="entry name" value="EP450I"/>
</dbReference>
<evidence type="ECO:0000256" key="3">
    <source>
        <dbReference type="ARBA" id="ARBA00005179"/>
    </source>
</evidence>
<dbReference type="PROSITE" id="PS00086">
    <property type="entry name" value="CYTOCHROME_P450"/>
    <property type="match status" value="1"/>
</dbReference>
<evidence type="ECO:0000256" key="7">
    <source>
        <dbReference type="ARBA" id="ARBA00022723"/>
    </source>
</evidence>
<reference evidence="16 17" key="1">
    <citation type="submission" date="2019-02" db="EMBL/GenBank/DDBJ databases">
        <title>Genome sequencing of the rare red list fungi Antrodiella citrinella (Flaviporus citrinellus).</title>
        <authorList>
            <person name="Buettner E."/>
            <person name="Kellner H."/>
        </authorList>
    </citation>
    <scope>NUCLEOTIDE SEQUENCE [LARGE SCALE GENOMIC DNA]</scope>
    <source>
        <strain evidence="16 17">DSM 108506</strain>
    </source>
</reference>
<comment type="caution">
    <text evidence="16">The sequence shown here is derived from an EMBL/GenBank/DDBJ whole genome shotgun (WGS) entry which is preliminary data.</text>
</comment>
<keyword evidence="9 14" id="KW-0560">Oxidoreductase</keyword>
<feature type="coiled-coil region" evidence="15">
    <location>
        <begin position="220"/>
        <end position="254"/>
    </location>
</feature>
<dbReference type="PANTHER" id="PTHR46300">
    <property type="entry name" value="P450, PUTATIVE (EUROFUNG)-RELATED-RELATED"/>
    <property type="match status" value="1"/>
</dbReference>
<keyword evidence="5 13" id="KW-0349">Heme</keyword>
<dbReference type="InterPro" id="IPR050364">
    <property type="entry name" value="Cytochrome_P450_fung"/>
</dbReference>
<organism evidence="16 17">
    <name type="scientific">Antrodiella citrinella</name>
    <dbReference type="NCBI Taxonomy" id="2447956"/>
    <lineage>
        <taxon>Eukaryota</taxon>
        <taxon>Fungi</taxon>
        <taxon>Dikarya</taxon>
        <taxon>Basidiomycota</taxon>
        <taxon>Agaricomycotina</taxon>
        <taxon>Agaricomycetes</taxon>
        <taxon>Polyporales</taxon>
        <taxon>Steccherinaceae</taxon>
        <taxon>Antrodiella</taxon>
    </lineage>
</organism>
<keyword evidence="7 13" id="KW-0479">Metal-binding</keyword>
<dbReference type="InterPro" id="IPR017972">
    <property type="entry name" value="Cyt_P450_CS"/>
</dbReference>
<feature type="binding site" description="axial binding residue" evidence="13">
    <location>
        <position position="156"/>
    </location>
    <ligand>
        <name>heme</name>
        <dbReference type="ChEBI" id="CHEBI:30413"/>
    </ligand>
    <ligandPart>
        <name>Fe</name>
        <dbReference type="ChEBI" id="CHEBI:18248"/>
    </ligandPart>
</feature>
<dbReference type="GO" id="GO:0020037">
    <property type="term" value="F:heme binding"/>
    <property type="evidence" value="ECO:0007669"/>
    <property type="project" value="InterPro"/>
</dbReference>
<evidence type="ECO:0000256" key="2">
    <source>
        <dbReference type="ARBA" id="ARBA00004370"/>
    </source>
</evidence>
<dbReference type="EMBL" id="SGPM01000173">
    <property type="protein sequence ID" value="THH28527.1"/>
    <property type="molecule type" value="Genomic_DNA"/>
</dbReference>
<keyword evidence="10 13" id="KW-0408">Iron</keyword>
<comment type="pathway">
    <text evidence="3">Secondary metabolite biosynthesis.</text>
</comment>
<dbReference type="GO" id="GO:0005506">
    <property type="term" value="F:iron ion binding"/>
    <property type="evidence" value="ECO:0007669"/>
    <property type="project" value="InterPro"/>
</dbReference>
<sequence>MHRYVGSNLMEAGSDTTAVYLQSFISLITAFPDVQERAQKEIDEVIGTSRSPSFADWDSLPYLQAIVKEIHRFRPLAPQLIPHSTTADEHIGQYILPKGSMIFVNIWGINHDPEAFDHPEEFNPERFLHSDLGAREGADCTGRRNDMVFGSGRRLCPGMEFANNSIKINTINMLWAFNFHLAKDATGQPIPIDLNDTTDGILLTQKPFRCVIEPRSPRHAEIIRDNYAAARERLMNFENELSESERTNEQLVRSGHLQASHVERPVSSSSKLNNYVGHTVNVHYGEHVVQRYVADALESLMKGKTFVLQERDTVGNTLSEQNVPADDFAEMIVRV</sequence>
<dbReference type="Pfam" id="PF00067">
    <property type="entry name" value="p450"/>
    <property type="match status" value="1"/>
</dbReference>
<evidence type="ECO:0000256" key="12">
    <source>
        <dbReference type="ARBA" id="ARBA00023136"/>
    </source>
</evidence>
<dbReference type="PANTHER" id="PTHR46300:SF2">
    <property type="entry name" value="CYTOCHROME P450 MONOOXYGENASE ALNH-RELATED"/>
    <property type="match status" value="1"/>
</dbReference>
<gene>
    <name evidence="16" type="ORF">EUX98_g5654</name>
</gene>
<evidence type="ECO:0000256" key="15">
    <source>
        <dbReference type="SAM" id="Coils"/>
    </source>
</evidence>
<protein>
    <recommendedName>
        <fullName evidence="18">Cytochrome P450</fullName>
    </recommendedName>
</protein>
<evidence type="ECO:0000256" key="11">
    <source>
        <dbReference type="ARBA" id="ARBA00023033"/>
    </source>
</evidence>
<dbReference type="GO" id="GO:0004497">
    <property type="term" value="F:monooxygenase activity"/>
    <property type="evidence" value="ECO:0007669"/>
    <property type="project" value="UniProtKB-KW"/>
</dbReference>
<evidence type="ECO:0000256" key="6">
    <source>
        <dbReference type="ARBA" id="ARBA00022692"/>
    </source>
</evidence>
<accession>A0A4S4MST8</accession>
<dbReference type="SUPFAM" id="SSF48264">
    <property type="entry name" value="Cytochrome P450"/>
    <property type="match status" value="1"/>
</dbReference>
<comment type="similarity">
    <text evidence="4 14">Belongs to the cytochrome P450 family.</text>
</comment>
<dbReference type="OrthoDB" id="3255500at2759"/>
<keyword evidence="8" id="KW-1133">Transmembrane helix</keyword>
<evidence type="ECO:0000256" key="14">
    <source>
        <dbReference type="RuleBase" id="RU000461"/>
    </source>
</evidence>
<dbReference type="GO" id="GO:0016705">
    <property type="term" value="F:oxidoreductase activity, acting on paired donors, with incorporation or reduction of molecular oxygen"/>
    <property type="evidence" value="ECO:0007669"/>
    <property type="project" value="InterPro"/>
</dbReference>
<name>A0A4S4MST8_9APHY</name>
<proteinExistence type="inferred from homology"/>
<evidence type="ECO:0008006" key="18">
    <source>
        <dbReference type="Google" id="ProtNLM"/>
    </source>
</evidence>
<dbReference type="InterPro" id="IPR002401">
    <property type="entry name" value="Cyt_P450_E_grp-I"/>
</dbReference>
<evidence type="ECO:0000256" key="5">
    <source>
        <dbReference type="ARBA" id="ARBA00022617"/>
    </source>
</evidence>
<dbReference type="InterPro" id="IPR036396">
    <property type="entry name" value="Cyt_P450_sf"/>
</dbReference>
<evidence type="ECO:0000256" key="1">
    <source>
        <dbReference type="ARBA" id="ARBA00001971"/>
    </source>
</evidence>
<comment type="subcellular location">
    <subcellularLocation>
        <location evidence="2">Membrane</location>
    </subcellularLocation>
</comment>
<evidence type="ECO:0000256" key="4">
    <source>
        <dbReference type="ARBA" id="ARBA00010617"/>
    </source>
</evidence>
<dbReference type="Proteomes" id="UP000308730">
    <property type="component" value="Unassembled WGS sequence"/>
</dbReference>
<keyword evidence="11 14" id="KW-0503">Monooxygenase</keyword>
<dbReference type="PRINTS" id="PR00385">
    <property type="entry name" value="P450"/>
</dbReference>
<dbReference type="InterPro" id="IPR001128">
    <property type="entry name" value="Cyt_P450"/>
</dbReference>
<keyword evidence="6" id="KW-0812">Transmembrane</keyword>
<keyword evidence="15" id="KW-0175">Coiled coil</keyword>
<evidence type="ECO:0000256" key="8">
    <source>
        <dbReference type="ARBA" id="ARBA00022989"/>
    </source>
</evidence>
<dbReference type="AlphaFoldDB" id="A0A4S4MST8"/>
<evidence type="ECO:0000313" key="17">
    <source>
        <dbReference type="Proteomes" id="UP000308730"/>
    </source>
</evidence>
<evidence type="ECO:0000256" key="9">
    <source>
        <dbReference type="ARBA" id="ARBA00023002"/>
    </source>
</evidence>